<sequence>MTFENRGACYGPRCKPQPPVPDGKLPSPESEDQQEHGHGPGRPAPVKLLLPTRNGSSASTSQGHRQSVLHKGEDLKEMSETSNGEAALRLEHRQWWPRQSLQLFRLQSKDCKNRDRFKRRVADFVRKQCASDQMDGQLHGDHGNKASTSGRYSTVGGDFSFPVLKSPDLASRGSIASTSSSPPKATATSRHRGMGTLPNKAIQSTPGSSSLVQYSAIFLTESSKRSLLEHVQPIHPMVKADRMVLTHKPGSDLLPMLLELPLGAEVTLVVSGEATDVSYQAVAVTPPVHLLGKFPNWDVPHVAVSMVPGVTPREAGPLVKAAMKGERGQFSTWTKPIFISGYVGMQLANKRVVKSWEQMAKDTGIDFLSMKAAFGLCSRRVYWKEEQQLGNGNFGADIVCAVCKPGPSCGRGGSCAGCVQTNCPAGVLVGSDEQSATGSSSLTVACTTDSWTLPRSELASCLKQENKSGQRNRLGGEGPQSDVEYESRHQEEQTMEEQNVAKLLVEFPTLEVLLAKFILSDCQGDLENAKQYLREWMHTTNARLKKVQQGLRMSSERLHGVERVGGRNGRVLKSSSVGDVASISALTMSEQPVTEGVVTKSRKRGGAGRSKQDLLDPTIEEQKDMLKQLSIRHNQIAQAHKRKSDECRSKAQSCFSAGDCETGRTLSETCKEADDLFREHLRLANEAAFGSSNVDKVNEYVVDLHGMLLPEAIESVKRHLQVLQQTVDGLKPSRGLRVRIITGWGKNSRGREPVLRPYIMQYLQHLGHSSQVEEGNAGVVSVDLQPRFIE</sequence>
<reference evidence="3" key="1">
    <citation type="submission" date="2020-12" db="EMBL/GenBank/DDBJ databases">
        <authorList>
            <person name="Iha C."/>
        </authorList>
    </citation>
    <scope>NUCLEOTIDE SEQUENCE</scope>
</reference>
<organism evidence="3 4">
    <name type="scientific">Ostreobium quekettii</name>
    <dbReference type="NCBI Taxonomy" id="121088"/>
    <lineage>
        <taxon>Eukaryota</taxon>
        <taxon>Viridiplantae</taxon>
        <taxon>Chlorophyta</taxon>
        <taxon>core chlorophytes</taxon>
        <taxon>Ulvophyceae</taxon>
        <taxon>TCBD clade</taxon>
        <taxon>Bryopsidales</taxon>
        <taxon>Ostreobineae</taxon>
        <taxon>Ostreobiaceae</taxon>
        <taxon>Ostreobium</taxon>
    </lineage>
</organism>
<feature type="compositionally biased region" description="Basic and acidic residues" evidence="1">
    <location>
        <begin position="70"/>
        <end position="79"/>
    </location>
</feature>
<accession>A0A8S1JAV3</accession>
<dbReference type="InterPro" id="IPR002625">
    <property type="entry name" value="Smr_dom"/>
</dbReference>
<feature type="domain" description="Smr" evidence="2">
    <location>
        <begin position="702"/>
        <end position="785"/>
    </location>
</feature>
<feature type="region of interest" description="Disordered" evidence="1">
    <location>
        <begin position="171"/>
        <end position="205"/>
    </location>
</feature>
<evidence type="ECO:0000259" key="2">
    <source>
        <dbReference type="PROSITE" id="PS50828"/>
    </source>
</evidence>
<dbReference type="InterPro" id="IPR052772">
    <property type="entry name" value="Endo/PolyKinase_Domain-Protein"/>
</dbReference>
<gene>
    <name evidence="3" type="ORF">OSTQU699_LOCUS7910</name>
</gene>
<dbReference type="PANTHER" id="PTHR46535">
    <property type="entry name" value="NEDD4-BINDING PROTEIN 2"/>
    <property type="match status" value="1"/>
</dbReference>
<feature type="region of interest" description="Disordered" evidence="1">
    <location>
        <begin position="594"/>
        <end position="613"/>
    </location>
</feature>
<dbReference type="PROSITE" id="PS50828">
    <property type="entry name" value="SMR"/>
    <property type="match status" value="1"/>
</dbReference>
<dbReference type="InterPro" id="IPR036063">
    <property type="entry name" value="Smr_dom_sf"/>
</dbReference>
<feature type="compositionally biased region" description="Polar residues" evidence="1">
    <location>
        <begin position="53"/>
        <end position="65"/>
    </location>
</feature>
<dbReference type="EMBL" id="CAJHUC010001865">
    <property type="protein sequence ID" value="CAD7702553.1"/>
    <property type="molecule type" value="Genomic_DNA"/>
</dbReference>
<feature type="region of interest" description="Disordered" evidence="1">
    <location>
        <begin position="466"/>
        <end position="493"/>
    </location>
</feature>
<evidence type="ECO:0000256" key="1">
    <source>
        <dbReference type="SAM" id="MobiDB-lite"/>
    </source>
</evidence>
<dbReference type="Proteomes" id="UP000708148">
    <property type="component" value="Unassembled WGS sequence"/>
</dbReference>
<evidence type="ECO:0000313" key="3">
    <source>
        <dbReference type="EMBL" id="CAD7702553.1"/>
    </source>
</evidence>
<name>A0A8S1JAV3_9CHLO</name>
<dbReference type="Gene3D" id="3.30.1370.110">
    <property type="match status" value="1"/>
</dbReference>
<feature type="region of interest" description="Disordered" evidence="1">
    <location>
        <begin position="1"/>
        <end position="83"/>
    </location>
</feature>
<proteinExistence type="predicted"/>
<dbReference type="PANTHER" id="PTHR46535:SF1">
    <property type="entry name" value="NEDD4-BINDING PROTEIN 2"/>
    <property type="match status" value="1"/>
</dbReference>
<dbReference type="SMART" id="SM00463">
    <property type="entry name" value="SMR"/>
    <property type="match status" value="1"/>
</dbReference>
<comment type="caution">
    <text evidence="3">The sequence shown here is derived from an EMBL/GenBank/DDBJ whole genome shotgun (WGS) entry which is preliminary data.</text>
</comment>
<dbReference type="AlphaFoldDB" id="A0A8S1JAV3"/>
<keyword evidence="4" id="KW-1185">Reference proteome</keyword>
<dbReference type="GO" id="GO:0005634">
    <property type="term" value="C:nucleus"/>
    <property type="evidence" value="ECO:0007669"/>
    <property type="project" value="TreeGrafter"/>
</dbReference>
<dbReference type="OrthoDB" id="552193at2759"/>
<dbReference type="GO" id="GO:0004519">
    <property type="term" value="F:endonuclease activity"/>
    <property type="evidence" value="ECO:0007669"/>
    <property type="project" value="TreeGrafter"/>
</dbReference>
<dbReference type="Pfam" id="PF01713">
    <property type="entry name" value="Smr"/>
    <property type="match status" value="1"/>
</dbReference>
<feature type="compositionally biased region" description="Low complexity" evidence="1">
    <location>
        <begin position="171"/>
        <end position="188"/>
    </location>
</feature>
<evidence type="ECO:0000313" key="4">
    <source>
        <dbReference type="Proteomes" id="UP000708148"/>
    </source>
</evidence>
<dbReference type="SUPFAM" id="SSF160443">
    <property type="entry name" value="SMR domain-like"/>
    <property type="match status" value="1"/>
</dbReference>
<protein>
    <recommendedName>
        <fullName evidence="2">Smr domain-containing protein</fullName>
    </recommendedName>
</protein>